<dbReference type="EMBL" id="CAKJVE010000004">
    <property type="protein sequence ID" value="CAG9707330.1"/>
    <property type="molecule type" value="Genomic_DNA"/>
</dbReference>
<reference evidence="2" key="2">
    <citation type="submission" date="2022-10" db="EMBL/GenBank/DDBJ databases">
        <authorList>
            <person name="Aires J."/>
            <person name="Mesa V."/>
        </authorList>
    </citation>
    <scope>NUCLEOTIDE SEQUENCE</scope>
    <source>
        <strain evidence="2">Clostridium neonatale JD116</strain>
    </source>
</reference>
<dbReference type="Proteomes" id="UP001189143">
    <property type="component" value="Unassembled WGS sequence"/>
</dbReference>
<proteinExistence type="predicted"/>
<name>A0AA86JHI8_9CLOT</name>
<dbReference type="Proteomes" id="UP000789738">
    <property type="component" value="Unassembled WGS sequence"/>
</dbReference>
<organism evidence="1 3">
    <name type="scientific">Clostridium neonatale</name>
    <dbReference type="NCBI Taxonomy" id="137838"/>
    <lineage>
        <taxon>Bacteria</taxon>
        <taxon>Bacillati</taxon>
        <taxon>Bacillota</taxon>
        <taxon>Clostridia</taxon>
        <taxon>Eubacteriales</taxon>
        <taxon>Clostridiaceae</taxon>
        <taxon>Clostridium</taxon>
    </lineage>
</organism>
<dbReference type="AlphaFoldDB" id="A0AA86JHI8"/>
<accession>A0AA86JHI8</accession>
<protein>
    <submittedName>
        <fullName evidence="1">Uncharacterized protein</fullName>
    </submittedName>
</protein>
<gene>
    <name evidence="2" type="ORF">CNEO2_580016</name>
    <name evidence="1" type="ORF">CNEO_42962</name>
</gene>
<evidence type="ECO:0000313" key="3">
    <source>
        <dbReference type="Proteomes" id="UP000789738"/>
    </source>
</evidence>
<comment type="caution">
    <text evidence="1">The sequence shown here is derived from an EMBL/GenBank/DDBJ whole genome shotgun (WGS) entry which is preliminary data.</text>
</comment>
<evidence type="ECO:0000313" key="1">
    <source>
        <dbReference type="EMBL" id="CAG9707330.1"/>
    </source>
</evidence>
<sequence length="48" mass="5745">MSFKENKKNLKNCDFVKKIIYKLNIEIRNLFKGSNAIEFDFECTLKEV</sequence>
<dbReference type="RefSeq" id="WP_159116456.1">
    <property type="nucleotide sequence ID" value="NZ_CAKJVE010000004.1"/>
</dbReference>
<reference evidence="1" key="1">
    <citation type="submission" date="2021-10" db="EMBL/GenBank/DDBJ databases">
        <authorList>
            <person name="Mesa V."/>
        </authorList>
    </citation>
    <scope>NUCLEOTIDE SEQUENCE</scope>
    <source>
        <strain evidence="1">CC3_PB</strain>
    </source>
</reference>
<dbReference type="EMBL" id="CAMTCP010000257">
    <property type="protein sequence ID" value="CAI3658350.1"/>
    <property type="molecule type" value="Genomic_DNA"/>
</dbReference>
<evidence type="ECO:0000313" key="2">
    <source>
        <dbReference type="EMBL" id="CAI3658350.1"/>
    </source>
</evidence>